<protein>
    <recommendedName>
        <fullName evidence="2">chorismate mutase</fullName>
        <ecNumber evidence="2">5.4.99.5</ecNumber>
    </recommendedName>
</protein>
<name>W4S4G9_9XANT</name>
<dbReference type="Gene3D" id="1.20.59.10">
    <property type="entry name" value="Chorismate mutase"/>
    <property type="match status" value="1"/>
</dbReference>
<dbReference type="InterPro" id="IPR036979">
    <property type="entry name" value="CM_dom_sf"/>
</dbReference>
<proteinExistence type="predicted"/>
<dbReference type="EMBL" id="BAVB01000284">
    <property type="protein sequence ID" value="GAE51038.1"/>
    <property type="molecule type" value="Genomic_DNA"/>
</dbReference>
<dbReference type="PANTHER" id="PTHR38041">
    <property type="entry name" value="CHORISMATE MUTASE"/>
    <property type="match status" value="1"/>
</dbReference>
<dbReference type="PIRSF" id="PIRSF026640">
    <property type="entry name" value="Peripl_chor_mut"/>
    <property type="match status" value="1"/>
</dbReference>
<dbReference type="InterPro" id="IPR036263">
    <property type="entry name" value="Chorismate_II_sf"/>
</dbReference>
<feature type="domain" description="Chorismate mutase" evidence="5">
    <location>
        <begin position="32"/>
        <end position="127"/>
    </location>
</feature>
<sequence length="208" mass="22467">MPPVAAWLGLSLTHVEEHPMTRTIDGFRSYALSGLLAVAMLGCALPARSQSPLDPLLDRIVQRNAIGDAVALSKWDSGKPVLDQTREAAVLQSVREQAPAHGLDADDAARFFAAQIEANKAVQYALLNHWRERGRAPDTARPDLASLRTRLDQLQGQLLDALAEVAPARAAPQCATSTARAAAHYAAQWQLDALHRAALVRSLGDFCH</sequence>
<dbReference type="EC" id="5.4.99.5" evidence="2"/>
<organism evidence="6 7">
    <name type="scientific">Xanthomonas arboricola pv. pruni str. MAFF 311562</name>
    <dbReference type="NCBI Taxonomy" id="1414836"/>
    <lineage>
        <taxon>Bacteria</taxon>
        <taxon>Pseudomonadati</taxon>
        <taxon>Pseudomonadota</taxon>
        <taxon>Gammaproteobacteria</taxon>
        <taxon>Lysobacterales</taxon>
        <taxon>Lysobacteraceae</taxon>
        <taxon>Xanthomonas</taxon>
    </lineage>
</organism>
<keyword evidence="3" id="KW-0732">Signal</keyword>
<comment type="pathway">
    <text evidence="1">Metabolic intermediate biosynthesis; prephenate biosynthesis; prephenate from chorismate: step 1/1.</text>
</comment>
<dbReference type="GO" id="GO:0009697">
    <property type="term" value="P:salicylic acid biosynthetic process"/>
    <property type="evidence" value="ECO:0007669"/>
    <property type="project" value="TreeGrafter"/>
</dbReference>
<gene>
    <name evidence="6" type="primary">pheA</name>
    <name evidence="6" type="ORF">XPU_2570</name>
</gene>
<reference evidence="6 7" key="1">
    <citation type="submission" date="2014-01" db="EMBL/GenBank/DDBJ databases">
        <title>Genome sequence and analysis of Xanthomonas arboricola pv. pruni.</title>
        <authorList>
            <person name="Fujikawa T."/>
            <person name="Nakazono-Nagaoka E."/>
        </authorList>
    </citation>
    <scope>NUCLEOTIDE SEQUENCE [LARGE SCALE GENOMIC DNA]</scope>
    <source>
        <strain evidence="7">MAFF 311562</strain>
    </source>
</reference>
<evidence type="ECO:0000313" key="7">
    <source>
        <dbReference type="Proteomes" id="UP000019143"/>
    </source>
</evidence>
<dbReference type="NCBIfam" id="TIGR01806">
    <property type="entry name" value="CM_mono2"/>
    <property type="match status" value="1"/>
</dbReference>
<dbReference type="NCBIfam" id="NF006741">
    <property type="entry name" value="PRK09269.1"/>
    <property type="match status" value="1"/>
</dbReference>
<evidence type="ECO:0000256" key="2">
    <source>
        <dbReference type="ARBA" id="ARBA00012404"/>
    </source>
</evidence>
<dbReference type="InterPro" id="IPR002701">
    <property type="entry name" value="CM_II_prokaryot"/>
</dbReference>
<comment type="caution">
    <text evidence="6">The sequence shown here is derived from an EMBL/GenBank/DDBJ whole genome shotgun (WGS) entry which is preliminary data.</text>
</comment>
<dbReference type="UniPathway" id="UPA00120">
    <property type="reaction ID" value="UER00203"/>
</dbReference>
<evidence type="ECO:0000256" key="4">
    <source>
        <dbReference type="ARBA" id="ARBA00023235"/>
    </source>
</evidence>
<dbReference type="PANTHER" id="PTHR38041:SF2">
    <property type="entry name" value="SECRETED CHORISMATE MUTASE"/>
    <property type="match status" value="1"/>
</dbReference>
<dbReference type="Pfam" id="PF01817">
    <property type="entry name" value="CM_2"/>
    <property type="match status" value="1"/>
</dbReference>
<evidence type="ECO:0000256" key="3">
    <source>
        <dbReference type="ARBA" id="ARBA00022729"/>
    </source>
</evidence>
<dbReference type="Proteomes" id="UP000019143">
    <property type="component" value="Unassembled WGS sequence"/>
</dbReference>
<dbReference type="SUPFAM" id="SSF48600">
    <property type="entry name" value="Chorismate mutase II"/>
    <property type="match status" value="1"/>
</dbReference>
<dbReference type="PROSITE" id="PS51168">
    <property type="entry name" value="CHORISMATE_MUT_2"/>
    <property type="match status" value="1"/>
</dbReference>
<dbReference type="GO" id="GO:0004106">
    <property type="term" value="F:chorismate mutase activity"/>
    <property type="evidence" value="ECO:0007669"/>
    <property type="project" value="UniProtKB-EC"/>
</dbReference>
<dbReference type="InterPro" id="IPR008240">
    <property type="entry name" value="Chorismate_mutase_periplasmic"/>
</dbReference>
<evidence type="ECO:0000256" key="1">
    <source>
        <dbReference type="ARBA" id="ARBA00004817"/>
    </source>
</evidence>
<dbReference type="SMART" id="SM00830">
    <property type="entry name" value="CM_2"/>
    <property type="match status" value="1"/>
</dbReference>
<dbReference type="AlphaFoldDB" id="W4S4G9"/>
<keyword evidence="4 6" id="KW-0413">Isomerase</keyword>
<evidence type="ECO:0000259" key="5">
    <source>
        <dbReference type="PROSITE" id="PS51168"/>
    </source>
</evidence>
<accession>W4S4G9</accession>
<dbReference type="GO" id="GO:0046417">
    <property type="term" value="P:chorismate metabolic process"/>
    <property type="evidence" value="ECO:0007669"/>
    <property type="project" value="InterPro"/>
</dbReference>
<dbReference type="InterPro" id="IPR051331">
    <property type="entry name" value="Chorismate_mutase-related"/>
</dbReference>
<evidence type="ECO:0000313" key="6">
    <source>
        <dbReference type="EMBL" id="GAE51038.1"/>
    </source>
</evidence>